<dbReference type="InterPro" id="IPR008972">
    <property type="entry name" value="Cupredoxin"/>
</dbReference>
<dbReference type="InterPro" id="IPR003245">
    <property type="entry name" value="Phytocyanin_dom"/>
</dbReference>
<name>A0ABD3KB11_EUCGL</name>
<dbReference type="PANTHER" id="PTHR34052">
    <property type="entry name" value="GLYCINE-RICH PROTEIN-LIKE"/>
    <property type="match status" value="1"/>
</dbReference>
<evidence type="ECO:0000313" key="3">
    <source>
        <dbReference type="EMBL" id="KAL3732780.1"/>
    </source>
</evidence>
<dbReference type="EMBL" id="JBJKBG010000006">
    <property type="protein sequence ID" value="KAL3732780.1"/>
    <property type="molecule type" value="Genomic_DNA"/>
</dbReference>
<proteinExistence type="predicted"/>
<dbReference type="PANTHER" id="PTHR34052:SF2">
    <property type="entry name" value="PLASTOCYANIN-LIKE DOMAIN PROTEIN"/>
    <property type="match status" value="1"/>
</dbReference>
<evidence type="ECO:0000256" key="1">
    <source>
        <dbReference type="SAM" id="SignalP"/>
    </source>
</evidence>
<dbReference type="Proteomes" id="UP001634007">
    <property type="component" value="Unassembled WGS sequence"/>
</dbReference>
<sequence length="136" mass="15066">MMKMGFGYAFQAFVLVLSVAMAAEARSIVVGGSENWRPGFNYTDWALKNSPFYINDTLVFNYEAPHNVYLLPNLWSFIKCDFKDAKLIASAEDGGGDGVKVDLTATRLYYFASSDSDDCSAGMMKFFAVPLPRLQG</sequence>
<feature type="signal peptide" evidence="1">
    <location>
        <begin position="1"/>
        <end position="25"/>
    </location>
</feature>
<evidence type="ECO:0000313" key="4">
    <source>
        <dbReference type="Proteomes" id="UP001634007"/>
    </source>
</evidence>
<organism evidence="3 4">
    <name type="scientific">Eucalyptus globulus</name>
    <name type="common">Tasmanian blue gum</name>
    <dbReference type="NCBI Taxonomy" id="34317"/>
    <lineage>
        <taxon>Eukaryota</taxon>
        <taxon>Viridiplantae</taxon>
        <taxon>Streptophyta</taxon>
        <taxon>Embryophyta</taxon>
        <taxon>Tracheophyta</taxon>
        <taxon>Spermatophyta</taxon>
        <taxon>Magnoliopsida</taxon>
        <taxon>eudicotyledons</taxon>
        <taxon>Gunneridae</taxon>
        <taxon>Pentapetalae</taxon>
        <taxon>rosids</taxon>
        <taxon>malvids</taxon>
        <taxon>Myrtales</taxon>
        <taxon>Myrtaceae</taxon>
        <taxon>Myrtoideae</taxon>
        <taxon>Eucalypteae</taxon>
        <taxon>Eucalyptus</taxon>
    </lineage>
</organism>
<feature type="domain" description="Phytocyanin" evidence="2">
    <location>
        <begin position="26"/>
        <end position="132"/>
    </location>
</feature>
<dbReference type="AlphaFoldDB" id="A0ABD3KB11"/>
<protein>
    <recommendedName>
        <fullName evidence="2">Phytocyanin domain-containing protein</fullName>
    </recommendedName>
</protein>
<dbReference type="Gene3D" id="2.60.40.420">
    <property type="entry name" value="Cupredoxins - blue copper proteins"/>
    <property type="match status" value="1"/>
</dbReference>
<keyword evidence="4" id="KW-1185">Reference proteome</keyword>
<dbReference type="PROSITE" id="PS51485">
    <property type="entry name" value="PHYTOCYANIN"/>
    <property type="match status" value="1"/>
</dbReference>
<accession>A0ABD3KB11</accession>
<reference evidence="3 4" key="1">
    <citation type="submission" date="2024-11" db="EMBL/GenBank/DDBJ databases">
        <title>Chromosome-level genome assembly of Eucalyptus globulus Labill. provides insights into its genome evolution.</title>
        <authorList>
            <person name="Li X."/>
        </authorList>
    </citation>
    <scope>NUCLEOTIDE SEQUENCE [LARGE SCALE GENOMIC DNA]</scope>
    <source>
        <strain evidence="3">CL2024</strain>
        <tissue evidence="3">Fresh tender leaves</tissue>
    </source>
</reference>
<comment type="caution">
    <text evidence="3">The sequence shown here is derived from an EMBL/GenBank/DDBJ whole genome shotgun (WGS) entry which is preliminary data.</text>
</comment>
<feature type="chain" id="PRO_5044861986" description="Phytocyanin domain-containing protein" evidence="1">
    <location>
        <begin position="26"/>
        <end position="136"/>
    </location>
</feature>
<dbReference type="SUPFAM" id="SSF49503">
    <property type="entry name" value="Cupredoxins"/>
    <property type="match status" value="1"/>
</dbReference>
<evidence type="ECO:0000259" key="2">
    <source>
        <dbReference type="PROSITE" id="PS51485"/>
    </source>
</evidence>
<gene>
    <name evidence="3" type="ORF">ACJRO7_022322</name>
</gene>
<dbReference type="Pfam" id="PF02298">
    <property type="entry name" value="Cu_bind_like"/>
    <property type="match status" value="1"/>
</dbReference>
<keyword evidence="1" id="KW-0732">Signal</keyword>